<dbReference type="InterPro" id="IPR037143">
    <property type="entry name" value="4-PPantetheinyl_Trfase_dom_sf"/>
</dbReference>
<evidence type="ECO:0000313" key="3">
    <source>
        <dbReference type="EMBL" id="MFH6984806.1"/>
    </source>
</evidence>
<name>A0ABW7NB68_9BACT</name>
<dbReference type="EMBL" id="JBIPKE010000019">
    <property type="protein sequence ID" value="MFH6984806.1"/>
    <property type="molecule type" value="Genomic_DNA"/>
</dbReference>
<dbReference type="Gene3D" id="3.90.470.20">
    <property type="entry name" value="4'-phosphopantetheinyl transferase domain"/>
    <property type="match status" value="2"/>
</dbReference>
<dbReference type="Proteomes" id="UP001610063">
    <property type="component" value="Unassembled WGS sequence"/>
</dbReference>
<dbReference type="Pfam" id="PF01648">
    <property type="entry name" value="ACPS"/>
    <property type="match status" value="1"/>
</dbReference>
<reference evidence="3 4" key="1">
    <citation type="journal article" date="2013" name="Int. J. Syst. Evol. Microbiol.">
        <title>Marinoscillum luteum sp. nov., isolated from marine sediment.</title>
        <authorList>
            <person name="Cha I.T."/>
            <person name="Park S.J."/>
            <person name="Kim S.J."/>
            <person name="Kim J.G."/>
            <person name="Jung M.Y."/>
            <person name="Shin K.S."/>
            <person name="Kwon K.K."/>
            <person name="Yang S.H."/>
            <person name="Seo Y.S."/>
            <person name="Rhee S.K."/>
        </authorList>
    </citation>
    <scope>NUCLEOTIDE SEQUENCE [LARGE SCALE GENOMIC DNA]</scope>
    <source>
        <strain evidence="3 4">KCTC 23939</strain>
    </source>
</reference>
<dbReference type="GO" id="GO:0016740">
    <property type="term" value="F:transferase activity"/>
    <property type="evidence" value="ECO:0007669"/>
    <property type="project" value="UniProtKB-KW"/>
</dbReference>
<keyword evidence="4" id="KW-1185">Reference proteome</keyword>
<organism evidence="3 4">
    <name type="scientific">Marinoscillum luteum</name>
    <dbReference type="NCBI Taxonomy" id="861051"/>
    <lineage>
        <taxon>Bacteria</taxon>
        <taxon>Pseudomonadati</taxon>
        <taxon>Bacteroidota</taxon>
        <taxon>Cytophagia</taxon>
        <taxon>Cytophagales</taxon>
        <taxon>Reichenbachiellaceae</taxon>
        <taxon>Marinoscillum</taxon>
    </lineage>
</organism>
<dbReference type="InterPro" id="IPR008278">
    <property type="entry name" value="4-PPantetheinyl_Trfase_dom"/>
</dbReference>
<keyword evidence="1 3" id="KW-0808">Transferase</keyword>
<accession>A0ABW7NB68</accession>
<gene>
    <name evidence="3" type="ORF">ACHKAR_15225</name>
</gene>
<proteinExistence type="predicted"/>
<dbReference type="SUPFAM" id="SSF56214">
    <property type="entry name" value="4'-phosphopantetheinyl transferase"/>
    <property type="match status" value="1"/>
</dbReference>
<comment type="caution">
    <text evidence="3">The sequence shown here is derived from an EMBL/GenBank/DDBJ whole genome shotgun (WGS) entry which is preliminary data.</text>
</comment>
<evidence type="ECO:0000256" key="1">
    <source>
        <dbReference type="ARBA" id="ARBA00022679"/>
    </source>
</evidence>
<protein>
    <submittedName>
        <fullName evidence="3">4'-phosphopantetheinyl transferase family protein</fullName>
    </submittedName>
</protein>
<sequence>MPLLLSKPISPYSAYAVWNIQETNQVLLGLIKEEVPEGLNPTRLAEWIVGRILIQNLCAQFALKYRGLTPNESGKPFLIGSTAEISISHSFPMAAAMIHLHNPCGIDLERARNKLIKIQDKFINEREIEYRDNLQKLCAIWCGKEVLYKIYGRRKLSMRDETFIEFETDSVMNGIIQKDQMELHYRIHYEAVRDYFLAYSL</sequence>
<evidence type="ECO:0000259" key="2">
    <source>
        <dbReference type="Pfam" id="PF01648"/>
    </source>
</evidence>
<evidence type="ECO:0000313" key="4">
    <source>
        <dbReference type="Proteomes" id="UP001610063"/>
    </source>
</evidence>
<feature type="domain" description="4'-phosphopantetheinyl transferase" evidence="2">
    <location>
        <begin position="103"/>
        <end position="199"/>
    </location>
</feature>
<dbReference type="RefSeq" id="WP_395418238.1">
    <property type="nucleotide sequence ID" value="NZ_JBIPKE010000019.1"/>
</dbReference>